<dbReference type="SUPFAM" id="SSF49899">
    <property type="entry name" value="Concanavalin A-like lectins/glucanases"/>
    <property type="match status" value="1"/>
</dbReference>
<keyword evidence="4" id="KW-1185">Reference proteome</keyword>
<dbReference type="Pfam" id="PF26113">
    <property type="entry name" value="GH16_XgeA"/>
    <property type="match status" value="1"/>
</dbReference>
<dbReference type="InterPro" id="IPR050546">
    <property type="entry name" value="Glycosyl_Hydrlase_16"/>
</dbReference>
<comment type="caution">
    <text evidence="3">The sequence shown here is derived from an EMBL/GenBank/DDBJ whole genome shotgun (WGS) entry which is preliminary data.</text>
</comment>
<dbReference type="InterPro" id="IPR013320">
    <property type="entry name" value="ConA-like_dom_sf"/>
</dbReference>
<dbReference type="GO" id="GO:0004553">
    <property type="term" value="F:hydrolase activity, hydrolyzing O-glycosyl compounds"/>
    <property type="evidence" value="ECO:0007669"/>
    <property type="project" value="InterPro"/>
</dbReference>
<dbReference type="GO" id="GO:0009251">
    <property type="term" value="P:glucan catabolic process"/>
    <property type="evidence" value="ECO:0007669"/>
    <property type="project" value="TreeGrafter"/>
</dbReference>
<dbReference type="GeneID" id="66079699"/>
<feature type="chain" id="PRO_5040320554" description="GH16 domain-containing protein" evidence="1">
    <location>
        <begin position="21"/>
        <end position="334"/>
    </location>
</feature>
<proteinExistence type="predicted"/>
<dbReference type="EMBL" id="CM032186">
    <property type="protein sequence ID" value="KAG7091604.1"/>
    <property type="molecule type" value="Genomic_DNA"/>
</dbReference>
<feature type="signal peptide" evidence="1">
    <location>
        <begin position="1"/>
        <end position="20"/>
    </location>
</feature>
<evidence type="ECO:0000256" key="1">
    <source>
        <dbReference type="SAM" id="SignalP"/>
    </source>
</evidence>
<dbReference type="CDD" id="cd02181">
    <property type="entry name" value="GH16_fungal_Lam16A_glucanase"/>
    <property type="match status" value="1"/>
</dbReference>
<dbReference type="PROSITE" id="PS51762">
    <property type="entry name" value="GH16_2"/>
    <property type="match status" value="1"/>
</dbReference>
<dbReference type="PANTHER" id="PTHR10963:SF24">
    <property type="entry name" value="GLYCOSIDASE C21B10.07-RELATED"/>
    <property type="match status" value="1"/>
</dbReference>
<accession>A0A9P7RXM7</accession>
<dbReference type="InterPro" id="IPR000757">
    <property type="entry name" value="Beta-glucanase-like"/>
</dbReference>
<protein>
    <recommendedName>
        <fullName evidence="2">GH16 domain-containing protein</fullName>
    </recommendedName>
</protein>
<dbReference type="KEGG" id="more:E1B28_010623"/>
<reference evidence="3" key="1">
    <citation type="journal article" date="2021" name="Genome Biol. Evol.">
        <title>The assembled and annotated genome of the fairy-ring fungus Marasmius oreades.</title>
        <authorList>
            <person name="Hiltunen M."/>
            <person name="Ament-Velasquez S.L."/>
            <person name="Johannesson H."/>
        </authorList>
    </citation>
    <scope>NUCLEOTIDE SEQUENCE</scope>
    <source>
        <strain evidence="3">03SP1</strain>
    </source>
</reference>
<evidence type="ECO:0000259" key="2">
    <source>
        <dbReference type="PROSITE" id="PS51762"/>
    </source>
</evidence>
<evidence type="ECO:0000313" key="3">
    <source>
        <dbReference type="EMBL" id="KAG7091604.1"/>
    </source>
</evidence>
<dbReference type="OrthoDB" id="192832at2759"/>
<feature type="domain" description="GH16" evidence="2">
    <location>
        <begin position="18"/>
        <end position="285"/>
    </location>
</feature>
<dbReference type="PANTHER" id="PTHR10963">
    <property type="entry name" value="GLYCOSYL HYDROLASE-RELATED"/>
    <property type="match status" value="1"/>
</dbReference>
<evidence type="ECO:0000313" key="4">
    <source>
        <dbReference type="Proteomes" id="UP001049176"/>
    </source>
</evidence>
<dbReference type="RefSeq" id="XP_043008074.1">
    <property type="nucleotide sequence ID" value="XM_043155602.1"/>
</dbReference>
<dbReference type="Proteomes" id="UP001049176">
    <property type="component" value="Chromosome 6"/>
</dbReference>
<dbReference type="Gene3D" id="2.60.120.200">
    <property type="match status" value="1"/>
</dbReference>
<name>A0A9P7RXM7_9AGAR</name>
<gene>
    <name evidence="3" type="ORF">E1B28_010623</name>
</gene>
<dbReference type="AlphaFoldDB" id="A0A9P7RXM7"/>
<keyword evidence="1" id="KW-0732">Signal</keyword>
<sequence length="334" mass="36222">MQPTTSAFFLLAFTTASLNAGRVPLPIVNTLQSRATYTLQDNYQGEDFFNKFDFFSDPDPTQGLVDYQTKTNAISKGLAFVQENGVTVLAVDNKTTIASGAKRASVRIESQKLYGEGLFIADFEAMPFGCSTWPAWWSYSSNEYPEGGEIDVIEGVHNQPYNDLTFWRAGGSSCTFPPSSLSGAKGTVIDQSKCSDTTADQMSCGFQDESPGVFGAGFNKAGGGVYAHLINGEGIFIWFFPRGAVPSDITSKNPNPSTWGAPVAQWKSDRCDIVEHVRGHKLTINVTLCGSWAGDPDVWRDSGCSGSCPGTVADPKNFDNARWKVRSISVYQEA</sequence>
<organism evidence="3 4">
    <name type="scientific">Marasmius oreades</name>
    <name type="common">fairy-ring Marasmius</name>
    <dbReference type="NCBI Taxonomy" id="181124"/>
    <lineage>
        <taxon>Eukaryota</taxon>
        <taxon>Fungi</taxon>
        <taxon>Dikarya</taxon>
        <taxon>Basidiomycota</taxon>
        <taxon>Agaricomycotina</taxon>
        <taxon>Agaricomycetes</taxon>
        <taxon>Agaricomycetidae</taxon>
        <taxon>Agaricales</taxon>
        <taxon>Marasmiineae</taxon>
        <taxon>Marasmiaceae</taxon>
        <taxon>Marasmius</taxon>
    </lineage>
</organism>